<dbReference type="InterPro" id="IPR001611">
    <property type="entry name" value="Leu-rich_rpt"/>
</dbReference>
<dbReference type="Gene3D" id="3.80.10.10">
    <property type="entry name" value="Ribonuclease Inhibitor"/>
    <property type="match status" value="1"/>
</dbReference>
<reference evidence="1" key="1">
    <citation type="submission" date="2025-08" db="UniProtKB">
        <authorList>
            <consortium name="Ensembl"/>
        </authorList>
    </citation>
    <scope>IDENTIFICATION</scope>
</reference>
<protein>
    <submittedName>
        <fullName evidence="1">Leucine rich repeat containing 69</fullName>
    </submittedName>
</protein>
<dbReference type="Ensembl" id="ENSPCOT00000034205.1">
    <property type="protein sequence ID" value="ENSPCOP00000023526.1"/>
    <property type="gene ID" value="ENSPCOG00000023910.1"/>
</dbReference>
<reference evidence="1" key="2">
    <citation type="submission" date="2025-09" db="UniProtKB">
        <authorList>
            <consortium name="Ensembl"/>
        </authorList>
    </citation>
    <scope>IDENTIFICATION</scope>
</reference>
<dbReference type="AlphaFoldDB" id="A0A2K6GBD3"/>
<keyword evidence="2" id="KW-1185">Reference proteome</keyword>
<organism evidence="1 2">
    <name type="scientific">Propithecus coquereli</name>
    <name type="common">Coquerel's sifaka</name>
    <name type="synonym">Propithecus verreauxi coquereli</name>
    <dbReference type="NCBI Taxonomy" id="379532"/>
    <lineage>
        <taxon>Eukaryota</taxon>
        <taxon>Metazoa</taxon>
        <taxon>Chordata</taxon>
        <taxon>Craniata</taxon>
        <taxon>Vertebrata</taxon>
        <taxon>Euteleostomi</taxon>
        <taxon>Mammalia</taxon>
        <taxon>Eutheria</taxon>
        <taxon>Euarchontoglires</taxon>
        <taxon>Primates</taxon>
        <taxon>Strepsirrhini</taxon>
        <taxon>Lemuriformes</taxon>
        <taxon>Indriidae</taxon>
        <taxon>Propithecus</taxon>
    </lineage>
</organism>
<evidence type="ECO:0000313" key="2">
    <source>
        <dbReference type="Proteomes" id="UP000233160"/>
    </source>
</evidence>
<sequence length="192" mass="22323">MAERLLIKALHGGKNTKIITLNGKKMKKMPSTLERLPGLKILDLQNNLIPKVCPEISSLTQFQNLKLREFYSEGNPLFLKQPIIAAYKEDDVWSLQEITLRFIMHQLAEENPLLMHVLEWYPEVRNKISQEKICAVCEKPFLTPWLECVEFVPPPKSWKISRNLQLVPLRTFTCCHKCFIHRGRNLFAIAQA</sequence>
<dbReference type="GeneTree" id="ENSGT00940000164066"/>
<gene>
    <name evidence="1" type="primary">LRRC69</name>
</gene>
<evidence type="ECO:0000313" key="1">
    <source>
        <dbReference type="Ensembl" id="ENSPCOP00000023526.1"/>
    </source>
</evidence>
<name>A0A2K6GBD3_PROCO</name>
<dbReference type="SUPFAM" id="SSF52058">
    <property type="entry name" value="L domain-like"/>
    <property type="match status" value="1"/>
</dbReference>
<proteinExistence type="predicted"/>
<accession>A0A2K6GBD3</accession>
<dbReference type="InterPro" id="IPR032675">
    <property type="entry name" value="LRR_dom_sf"/>
</dbReference>
<dbReference type="Proteomes" id="UP000233160">
    <property type="component" value="Unassembled WGS sequence"/>
</dbReference>
<dbReference type="PROSITE" id="PS51450">
    <property type="entry name" value="LRR"/>
    <property type="match status" value="1"/>
</dbReference>